<keyword evidence="6 9" id="KW-0418">Kinase</keyword>
<protein>
    <recommendedName>
        <fullName evidence="9">Sensor protein</fullName>
        <ecNumber evidence="9">2.7.13.3</ecNumber>
    </recommendedName>
</protein>
<gene>
    <name evidence="13" type="ORF">JZL65_07445</name>
</gene>
<dbReference type="PANTHER" id="PTHR24421">
    <property type="entry name" value="NITRATE/NITRITE SENSOR PROTEIN NARX-RELATED"/>
    <property type="match status" value="1"/>
</dbReference>
<dbReference type="PROSITE" id="PS50885">
    <property type="entry name" value="HAMP"/>
    <property type="match status" value="1"/>
</dbReference>
<dbReference type="GO" id="GO:0005886">
    <property type="term" value="C:plasma membrane"/>
    <property type="evidence" value="ECO:0007669"/>
    <property type="project" value="UniProtKB-SubCell"/>
</dbReference>
<dbReference type="SUPFAM" id="SSF158472">
    <property type="entry name" value="HAMP domain-like"/>
    <property type="match status" value="1"/>
</dbReference>
<keyword evidence="9" id="KW-0997">Cell inner membrane</keyword>
<dbReference type="InterPro" id="IPR050482">
    <property type="entry name" value="Sensor_HK_TwoCompSys"/>
</dbReference>
<dbReference type="GO" id="GO:0046983">
    <property type="term" value="F:protein dimerization activity"/>
    <property type="evidence" value="ECO:0007669"/>
    <property type="project" value="UniProtKB-UniRule"/>
</dbReference>
<keyword evidence="11" id="KW-0812">Transmembrane</keyword>
<dbReference type="SMART" id="SM00387">
    <property type="entry name" value="HATPase_c"/>
    <property type="match status" value="1"/>
</dbReference>
<dbReference type="CDD" id="cd16917">
    <property type="entry name" value="HATPase_UhpB-NarQ-NarX-like"/>
    <property type="match status" value="1"/>
</dbReference>
<evidence type="ECO:0000256" key="7">
    <source>
        <dbReference type="ARBA" id="ARBA00022840"/>
    </source>
</evidence>
<dbReference type="InterPro" id="IPR011712">
    <property type="entry name" value="Sig_transdc_His_kin_sub3_dim/P"/>
</dbReference>
<dbReference type="Proteomes" id="UP000683551">
    <property type="component" value="Chromosome"/>
</dbReference>
<dbReference type="SMART" id="SM00304">
    <property type="entry name" value="HAMP"/>
    <property type="match status" value="1"/>
</dbReference>
<keyword evidence="5 9" id="KW-0547">Nucleotide-binding</keyword>
<accession>A0A9E6MUN0</accession>
<feature type="domain" description="HAMP" evidence="12">
    <location>
        <begin position="222"/>
        <end position="274"/>
    </location>
</feature>
<evidence type="ECO:0000256" key="10">
    <source>
        <dbReference type="SAM" id="Coils"/>
    </source>
</evidence>
<dbReference type="Gene3D" id="1.20.5.1930">
    <property type="match status" value="1"/>
</dbReference>
<dbReference type="GO" id="GO:0005524">
    <property type="term" value="F:ATP binding"/>
    <property type="evidence" value="ECO:0007669"/>
    <property type="project" value="UniProtKB-UniRule"/>
</dbReference>
<evidence type="ECO:0000256" key="6">
    <source>
        <dbReference type="ARBA" id="ARBA00022777"/>
    </source>
</evidence>
<evidence type="ECO:0000256" key="1">
    <source>
        <dbReference type="ARBA" id="ARBA00000085"/>
    </source>
</evidence>
<evidence type="ECO:0000256" key="5">
    <source>
        <dbReference type="ARBA" id="ARBA00022741"/>
    </source>
</evidence>
<keyword evidence="10" id="KW-0175">Coiled coil</keyword>
<feature type="transmembrane region" description="Helical" evidence="11">
    <location>
        <begin position="56"/>
        <end position="75"/>
    </location>
</feature>
<evidence type="ECO:0000256" key="11">
    <source>
        <dbReference type="SAM" id="Phobius"/>
    </source>
</evidence>
<dbReference type="PANTHER" id="PTHR24421:SF10">
    <property type="entry name" value="NITRATE_NITRITE SENSOR PROTEIN NARQ"/>
    <property type="match status" value="1"/>
</dbReference>
<dbReference type="Pfam" id="PF00672">
    <property type="entry name" value="HAMP"/>
    <property type="match status" value="1"/>
</dbReference>
<feature type="transmembrane region" description="Helical" evidence="11">
    <location>
        <begin position="200"/>
        <end position="220"/>
    </location>
</feature>
<dbReference type="InterPro" id="IPR016380">
    <property type="entry name" value="Sig_transdc_His_kin_NarX/NarQ"/>
</dbReference>
<keyword evidence="9 11" id="KW-0472">Membrane</keyword>
<feature type="coiled-coil region" evidence="10">
    <location>
        <begin position="266"/>
        <end position="293"/>
    </location>
</feature>
<dbReference type="InterPro" id="IPR003660">
    <property type="entry name" value="HAMP_dom"/>
</dbReference>
<dbReference type="InterPro" id="IPR036890">
    <property type="entry name" value="HATPase_C_sf"/>
</dbReference>
<name>A0A9E6MUN0_9PROT</name>
<dbReference type="Gene3D" id="6.10.340.10">
    <property type="match status" value="1"/>
</dbReference>
<dbReference type="Gene3D" id="3.30.565.10">
    <property type="entry name" value="Histidine kinase-like ATPase, C-terminal domain"/>
    <property type="match status" value="1"/>
</dbReference>
<comment type="subcellular location">
    <subcellularLocation>
        <location evidence="9">Cell inner membrane</location>
    </subcellularLocation>
    <subcellularLocation>
        <location evidence="2">Membrane</location>
    </subcellularLocation>
</comment>
<dbReference type="EMBL" id="CP071137">
    <property type="protein sequence ID" value="QWY76349.1"/>
    <property type="molecule type" value="Genomic_DNA"/>
</dbReference>
<evidence type="ECO:0000313" key="14">
    <source>
        <dbReference type="Proteomes" id="UP000683551"/>
    </source>
</evidence>
<evidence type="ECO:0000256" key="9">
    <source>
        <dbReference type="PIRNR" id="PIRNR003167"/>
    </source>
</evidence>
<dbReference type="RefSeq" id="WP_273143511.1">
    <property type="nucleotide sequence ID" value="NZ_CP071137.1"/>
</dbReference>
<keyword evidence="9" id="KW-1003">Cell membrane</keyword>
<dbReference type="GO" id="GO:0000155">
    <property type="term" value="F:phosphorelay sensor kinase activity"/>
    <property type="evidence" value="ECO:0007669"/>
    <property type="project" value="UniProtKB-UniRule"/>
</dbReference>
<evidence type="ECO:0000256" key="4">
    <source>
        <dbReference type="ARBA" id="ARBA00022679"/>
    </source>
</evidence>
<keyword evidence="4 9" id="KW-0808">Transferase</keyword>
<dbReference type="InterPro" id="IPR003594">
    <property type="entry name" value="HATPase_dom"/>
</dbReference>
<dbReference type="Gene3D" id="3.30.450.40">
    <property type="match status" value="1"/>
</dbReference>
<dbReference type="SUPFAM" id="SSF55874">
    <property type="entry name" value="ATPase domain of HSP90 chaperone/DNA topoisomerase II/histidine kinase"/>
    <property type="match status" value="1"/>
</dbReference>
<reference evidence="13" key="1">
    <citation type="submission" date="2021-02" db="EMBL/GenBank/DDBJ databases">
        <title>Comparative genomics of Ferrovum myxofaciens strains, predominant extremophile bacteria forming large biofilm stalactites in acid mine ecosystems.</title>
        <authorList>
            <person name="Burkartova K."/>
            <person name="Ridl J."/>
            <person name="Pajer P."/>
            <person name="Falteisek L."/>
        </authorList>
    </citation>
    <scope>NUCLEOTIDE SEQUENCE</scope>
    <source>
        <strain evidence="13">MI1III</strain>
    </source>
</reference>
<keyword evidence="7 9" id="KW-0067">ATP-binding</keyword>
<evidence type="ECO:0000256" key="8">
    <source>
        <dbReference type="ARBA" id="ARBA00023012"/>
    </source>
</evidence>
<evidence type="ECO:0000256" key="2">
    <source>
        <dbReference type="ARBA" id="ARBA00004370"/>
    </source>
</evidence>
<dbReference type="InterPro" id="IPR029016">
    <property type="entry name" value="GAF-like_dom_sf"/>
</dbReference>
<keyword evidence="11" id="KW-1133">Transmembrane helix</keyword>
<dbReference type="Pfam" id="PF02518">
    <property type="entry name" value="HATPase_c"/>
    <property type="match status" value="1"/>
</dbReference>
<evidence type="ECO:0000256" key="3">
    <source>
        <dbReference type="ARBA" id="ARBA00022553"/>
    </source>
</evidence>
<dbReference type="AlphaFoldDB" id="A0A9E6MUN0"/>
<sequence length="651" mass="73101">MVDDHLVGNDLYNALKLPMNLFSRSLSFLPARPWSLPGLRRRIGRILGLRSLRQRLALSLALLFFLVLLGVLSAWRMTIHSSGEARLLNHTAALRMLVWRLEVAHLTGNRKTQEEDLRECDSRLKTLPRLVEDGFLPADSPWPILLLQTWPDLRAHLEAPPDPVNQRWLAQALPAFTTLIDQVAHGLEQDLESRIQTLRWVQGALLLGALLLTLSIILHLQRDFFIPLKVLLRSAQAVQNGQFSARISPQPNNELGEVGNAFNAMVERLSVLYEGLEQRVAEKTRELQHSNHLLQLLYRTATRLTEQDLTQEILLEMLVDVERALDLGPGIVCVRREEDSRAYPLATTLPEIERAALCESLGCSICFGAGRPPTAISEHHVGEIHLVSIPLTGGGQWQGVMPFQILAGNTLQTWQAQILQTLAGHVATALANARRTEERHRLAVYEERAVIARELHDSLAQSLSYLKIQVSLLQTRLEPKATPELQATVEELKTGLNSAYRELRELLTTFRLTPGQTPFTEELTSVVQEARRRCGFDILLEQRMNNLELGANEEIHLMRLIREALINIERHAKATWARVTLEANSLRQVELCIEDNGQGWPATTPSGGHFGLTIMRERAAFLKGVLNFDTRPAGGARITLTFIALTPYAAH</sequence>
<keyword evidence="8 9" id="KW-0902">Two-component regulatory system</keyword>
<dbReference type="Pfam" id="PF07730">
    <property type="entry name" value="HisKA_3"/>
    <property type="match status" value="1"/>
</dbReference>
<keyword evidence="3" id="KW-0597">Phosphoprotein</keyword>
<proteinExistence type="predicted"/>
<dbReference type="CDD" id="cd06225">
    <property type="entry name" value="HAMP"/>
    <property type="match status" value="1"/>
</dbReference>
<dbReference type="EC" id="2.7.13.3" evidence="9"/>
<dbReference type="SUPFAM" id="SSF55781">
    <property type="entry name" value="GAF domain-like"/>
    <property type="match status" value="1"/>
</dbReference>
<comment type="catalytic activity">
    <reaction evidence="1 9">
        <text>ATP + protein L-histidine = ADP + protein N-phospho-L-histidine.</text>
        <dbReference type="EC" id="2.7.13.3"/>
    </reaction>
</comment>
<evidence type="ECO:0000313" key="13">
    <source>
        <dbReference type="EMBL" id="QWY76349.1"/>
    </source>
</evidence>
<organism evidence="13 14">
    <name type="scientific">Ferrovum myxofaciens</name>
    <dbReference type="NCBI Taxonomy" id="416213"/>
    <lineage>
        <taxon>Bacteria</taxon>
        <taxon>Pseudomonadati</taxon>
        <taxon>Pseudomonadota</taxon>
        <taxon>Betaproteobacteria</taxon>
        <taxon>Ferrovales</taxon>
        <taxon>Ferrovaceae</taxon>
        <taxon>Ferrovum</taxon>
    </lineage>
</organism>
<dbReference type="PIRSF" id="PIRSF003167">
    <property type="entry name" value="STHK_NarX/NarQ"/>
    <property type="match status" value="1"/>
</dbReference>
<evidence type="ECO:0000259" key="12">
    <source>
        <dbReference type="PROSITE" id="PS50885"/>
    </source>
</evidence>